<proteinExistence type="predicted"/>
<reference evidence="2" key="1">
    <citation type="journal article" date="2019" name="Int. J. Syst. Evol. Microbiol.">
        <title>The Global Catalogue of Microorganisms (GCM) 10K type strain sequencing project: providing services to taxonomists for standard genome sequencing and annotation.</title>
        <authorList>
            <consortium name="The Broad Institute Genomics Platform"/>
            <consortium name="The Broad Institute Genome Sequencing Center for Infectious Disease"/>
            <person name="Wu L."/>
            <person name="Ma J."/>
        </authorList>
    </citation>
    <scope>NUCLEOTIDE SEQUENCE [LARGE SCALE GENOMIC DNA]</scope>
    <source>
        <strain evidence="2">JCM 30742</strain>
    </source>
</reference>
<dbReference type="Gene3D" id="3.40.50.1000">
    <property type="entry name" value="HAD superfamily/HAD-like"/>
    <property type="match status" value="2"/>
</dbReference>
<dbReference type="Pfam" id="PF13344">
    <property type="entry name" value="Hydrolase_6"/>
    <property type="match status" value="1"/>
</dbReference>
<name>A0ABP7C9V8_9MICC</name>
<dbReference type="PANTHER" id="PTHR19288:SF95">
    <property type="entry name" value="D-GLYCEROL 3-PHOSPHATE PHOSPHATASE"/>
    <property type="match status" value="1"/>
</dbReference>
<dbReference type="Proteomes" id="UP001500752">
    <property type="component" value="Unassembled WGS sequence"/>
</dbReference>
<dbReference type="RefSeq" id="WP_345150401.1">
    <property type="nucleotide sequence ID" value="NZ_BAABEO010000012.1"/>
</dbReference>
<dbReference type="InterPro" id="IPR036412">
    <property type="entry name" value="HAD-like_sf"/>
</dbReference>
<sequence>MLISGFDAVLSDLDGVVYAGAGAIEGAVGSLDRLASAGVSLAYITNNASRSPDAVAAHLRDLGAPASAEQVFGSADAGAELLAGLVEPGASVLVVGSAYLREQVVRHGLSPVASAAEHPAAVIQGFDPAVSWTDLAQASYAVSAGAVWVATNTDLTIPRAEGMAPGNGSLVAAVAAASKAVPHVAGKPEPLLFRRAATRLGAARPLVVGDRLDTDIRGGNAAGYSTAAVLTGVDTPESILAARRDERPDFLIADLTELYLPYPEVRGDGAGFTCGEARAQVDGDTLTVAGESTDLNAWRAACAAWWLAHPHAETARLPQVDFVGA</sequence>
<dbReference type="PANTHER" id="PTHR19288">
    <property type="entry name" value="4-NITROPHENYLPHOSPHATASE-RELATED"/>
    <property type="match status" value="1"/>
</dbReference>
<dbReference type="SUPFAM" id="SSF56784">
    <property type="entry name" value="HAD-like"/>
    <property type="match status" value="1"/>
</dbReference>
<dbReference type="InterPro" id="IPR023214">
    <property type="entry name" value="HAD_sf"/>
</dbReference>
<evidence type="ECO:0000313" key="2">
    <source>
        <dbReference type="Proteomes" id="UP001500752"/>
    </source>
</evidence>
<evidence type="ECO:0000313" key="1">
    <source>
        <dbReference type="EMBL" id="GAA3681629.1"/>
    </source>
</evidence>
<keyword evidence="2" id="KW-1185">Reference proteome</keyword>
<comment type="caution">
    <text evidence="1">The sequence shown here is derived from an EMBL/GenBank/DDBJ whole genome shotgun (WGS) entry which is preliminary data.</text>
</comment>
<protein>
    <submittedName>
        <fullName evidence="1">HAD hydrolase-like protein</fullName>
    </submittedName>
</protein>
<dbReference type="Pfam" id="PF13242">
    <property type="entry name" value="Hydrolase_like"/>
    <property type="match status" value="1"/>
</dbReference>
<dbReference type="InterPro" id="IPR006357">
    <property type="entry name" value="HAD-SF_hydro_IIA"/>
</dbReference>
<dbReference type="EMBL" id="BAABEO010000012">
    <property type="protein sequence ID" value="GAA3681629.1"/>
    <property type="molecule type" value="Genomic_DNA"/>
</dbReference>
<dbReference type="NCBIfam" id="TIGR01460">
    <property type="entry name" value="HAD-SF-IIA"/>
    <property type="match status" value="1"/>
</dbReference>
<organism evidence="1 2">
    <name type="scientific">Arthrobacter ginkgonis</name>
    <dbReference type="NCBI Taxonomy" id="1630594"/>
    <lineage>
        <taxon>Bacteria</taxon>
        <taxon>Bacillati</taxon>
        <taxon>Actinomycetota</taxon>
        <taxon>Actinomycetes</taxon>
        <taxon>Micrococcales</taxon>
        <taxon>Micrococcaceae</taxon>
        <taxon>Arthrobacter</taxon>
    </lineage>
</organism>
<gene>
    <name evidence="1" type="ORF">GCM10023081_19500</name>
</gene>
<accession>A0ABP7C9V8</accession>